<sequence length="216" mass="25418">MGATKDFIKFRQYIRTQDLKVNEQYLLELFFEYHNTQYGYCFLTYEQIMQSFNTTSKNRISKSIKNLQKLGLINIDKRYSNNRYYIVNVESFIVENKSKDSSFKVPMIGQVEFKLSDEDKEVINSANFSGNQVKTLLQISKNKMDKVIAMIKYVSNKANIANKFGYIKALLERGVNIDDIKQNYHKKSIPFIDNCSSRNYDESFYKNLEEKLLGCR</sequence>
<organism evidence="1 2">
    <name type="scientific">Clostridium beijerinckii</name>
    <name type="common">Clostridium MP</name>
    <dbReference type="NCBI Taxonomy" id="1520"/>
    <lineage>
        <taxon>Bacteria</taxon>
        <taxon>Bacillati</taxon>
        <taxon>Bacillota</taxon>
        <taxon>Clostridia</taxon>
        <taxon>Eubacteriales</taxon>
        <taxon>Clostridiaceae</taxon>
        <taxon>Clostridium</taxon>
    </lineage>
</organism>
<dbReference type="RefSeq" id="WP_078114963.1">
    <property type="nucleotide sequence ID" value="NZ_MWMH01000002.1"/>
</dbReference>
<protein>
    <submittedName>
        <fullName evidence="1">Helix-turn-helix domain-containing protein</fullName>
    </submittedName>
</protein>
<accession>A0A1S9N9P3</accession>
<comment type="caution">
    <text evidence="1">The sequence shown here is derived from an EMBL/GenBank/DDBJ whole genome shotgun (WGS) entry which is preliminary data.</text>
</comment>
<dbReference type="AlphaFoldDB" id="A0A1S9N9P3"/>
<name>A0A1S9N9P3_CLOBE</name>
<evidence type="ECO:0000313" key="2">
    <source>
        <dbReference type="Proteomes" id="UP000190959"/>
    </source>
</evidence>
<dbReference type="EMBL" id="MWMH01000002">
    <property type="protein sequence ID" value="OOP74121.1"/>
    <property type="molecule type" value="Genomic_DNA"/>
</dbReference>
<gene>
    <name evidence="1" type="ORF">CBEIBR21_06380</name>
</gene>
<reference evidence="1 2" key="1">
    <citation type="submission" date="2017-02" db="EMBL/GenBank/DDBJ databases">
        <title>Genome sequence of Clostridium beijerinckii Br21.</title>
        <authorList>
            <person name="Fonseca B.C."/>
            <person name="Guazzaroni M.E."/>
            <person name="Riano-Pachon D.M."/>
            <person name="Reginatto V."/>
        </authorList>
    </citation>
    <scope>NUCLEOTIDE SEQUENCE [LARGE SCALE GENOMIC DNA]</scope>
    <source>
        <strain evidence="1 2">Br21</strain>
    </source>
</reference>
<dbReference type="Proteomes" id="UP000190959">
    <property type="component" value="Unassembled WGS sequence"/>
</dbReference>
<proteinExistence type="predicted"/>
<evidence type="ECO:0000313" key="1">
    <source>
        <dbReference type="EMBL" id="OOP74121.1"/>
    </source>
</evidence>